<dbReference type="Pfam" id="PF07228">
    <property type="entry name" value="SpoIIE"/>
    <property type="match status" value="1"/>
</dbReference>
<reference evidence="5" key="1">
    <citation type="submission" date="2015-08" db="EMBL/GenBank/DDBJ databases">
        <title>Genome sequence of the strict anaerobe Clostridium homopropionicum LuHBu1 (DSM 5847T).</title>
        <authorList>
            <person name="Poehlein A."/>
            <person name="Beck M."/>
            <person name="Schiel-Bengelsdorf B."/>
            <person name="Bengelsdorf F.R."/>
            <person name="Daniel R."/>
            <person name="Duerre P."/>
        </authorList>
    </citation>
    <scope>NUCLEOTIDE SEQUENCE [LARGE SCALE GENOMIC DNA]</scope>
    <source>
        <strain evidence="5">DSM 5847</strain>
    </source>
</reference>
<evidence type="ECO:0000313" key="4">
    <source>
        <dbReference type="EMBL" id="KOA19750.1"/>
    </source>
</evidence>
<dbReference type="Gene3D" id="3.60.40.10">
    <property type="entry name" value="PPM-type phosphatase domain"/>
    <property type="match status" value="1"/>
</dbReference>
<keyword evidence="5" id="KW-1185">Reference proteome</keyword>
<organism evidence="4 5">
    <name type="scientific">Clostridium homopropionicum DSM 5847</name>
    <dbReference type="NCBI Taxonomy" id="1121318"/>
    <lineage>
        <taxon>Bacteria</taxon>
        <taxon>Bacillati</taxon>
        <taxon>Bacillota</taxon>
        <taxon>Clostridia</taxon>
        <taxon>Eubacteriales</taxon>
        <taxon>Clostridiaceae</taxon>
        <taxon>Clostridium</taxon>
    </lineage>
</organism>
<evidence type="ECO:0000256" key="1">
    <source>
        <dbReference type="ARBA" id="ARBA00022801"/>
    </source>
</evidence>
<comment type="caution">
    <text evidence="4">The sequence shown here is derived from an EMBL/GenBank/DDBJ whole genome shotgun (WGS) entry which is preliminary data.</text>
</comment>
<feature type="domain" description="PPM-type phosphatase" evidence="3">
    <location>
        <begin position="389"/>
        <end position="614"/>
    </location>
</feature>
<feature type="transmembrane region" description="Helical" evidence="2">
    <location>
        <begin position="310"/>
        <end position="330"/>
    </location>
</feature>
<evidence type="ECO:0000313" key="5">
    <source>
        <dbReference type="Proteomes" id="UP000037043"/>
    </source>
</evidence>
<dbReference type="RefSeq" id="WP_052221380.1">
    <property type="nucleotide sequence ID" value="NZ_LHUR01000022.1"/>
</dbReference>
<keyword evidence="2" id="KW-1133">Transmembrane helix</keyword>
<sequence length="614" mass="69885">MFFNKIAKEEKIKEKIIDDSTIKLIFFANTIIVIAVCLMGLISYRIAKYSIVEKLKSRDLKYIAQSITSKIDGRISRAKETSFILAKDPVIREWLVGKEENEALGIYAKEKITDIAKKYDYDNSFIVSNLTKHYWAEGGKLIDTLSEKDPDDSWFFSTIKSKGAIDISIDYNKERKDTFVFINALVGNENDPLGITGVGLSLKDISKEFEGYKFGDYSNMWLIDKSGRIYLSEDIEHSGKNINEFLPTSVTNKIVNNNISNNLDEEIFDYNNSAGETFDVVCMSIKSANWELVFQMPRSESISMVNGIKLNTSAASFVIIILIVFIFYIISNRISNPYKRAVLLSQELEKKVEERTKELKEKNDKILDSIEYAKIIQESTLPTSDELNSLFREYFVLWRPRDIVGGDFYFIKKFTDGYILILGDCTGHGVPGALMTMSINSILNHIINESNANNPALILSKMNKNLKETLHNKNNVNGIDDGLDAAIIYVSKDNKLIYAGAKIPLYKKHENDITFFKADTKGIGYRNTSDDFQFTNVEITFKDEDIFYITTDGYIDQNGGEKDLPYGKNRLKQLILSNGENSLEEQKSIFENSLNNYMNGEAQRDDITMVGFKP</sequence>
<evidence type="ECO:0000259" key="3">
    <source>
        <dbReference type="SMART" id="SM00331"/>
    </source>
</evidence>
<dbReference type="InterPro" id="IPR036457">
    <property type="entry name" value="PPM-type-like_dom_sf"/>
</dbReference>
<proteinExistence type="predicted"/>
<dbReference type="SMART" id="SM00331">
    <property type="entry name" value="PP2C_SIG"/>
    <property type="match status" value="1"/>
</dbReference>
<keyword evidence="1" id="KW-0378">Hydrolase</keyword>
<dbReference type="Proteomes" id="UP000037043">
    <property type="component" value="Unassembled WGS sequence"/>
</dbReference>
<dbReference type="PANTHER" id="PTHR43156:SF9">
    <property type="entry name" value="HAMP DOMAIN-CONTAINING PROTEIN"/>
    <property type="match status" value="1"/>
</dbReference>
<dbReference type="EMBL" id="LHUR01000022">
    <property type="protein sequence ID" value="KOA19750.1"/>
    <property type="molecule type" value="Genomic_DNA"/>
</dbReference>
<dbReference type="GO" id="GO:0016791">
    <property type="term" value="F:phosphatase activity"/>
    <property type="evidence" value="ECO:0007669"/>
    <property type="project" value="TreeGrafter"/>
</dbReference>
<dbReference type="PATRIC" id="fig|1121318.3.peg.1856"/>
<keyword evidence="2" id="KW-0812">Transmembrane</keyword>
<feature type="transmembrane region" description="Helical" evidence="2">
    <location>
        <begin position="21"/>
        <end position="44"/>
    </location>
</feature>
<dbReference type="Gene3D" id="3.30.450.20">
    <property type="entry name" value="PAS domain"/>
    <property type="match status" value="1"/>
</dbReference>
<accession>A0A0L6Z9V9</accession>
<dbReference type="InterPro" id="IPR001932">
    <property type="entry name" value="PPM-type_phosphatase-like_dom"/>
</dbReference>
<dbReference type="AlphaFoldDB" id="A0A0L6Z9V9"/>
<evidence type="ECO:0000256" key="2">
    <source>
        <dbReference type="SAM" id="Phobius"/>
    </source>
</evidence>
<gene>
    <name evidence="4" type="ORF">CLHOM_18390</name>
</gene>
<keyword evidence="2" id="KW-0472">Membrane</keyword>
<dbReference type="STRING" id="36844.SAMN04488501_102155"/>
<name>A0A0L6Z9V9_9CLOT</name>
<protein>
    <submittedName>
        <fullName evidence="4">Stage II sporulation protein E (SpoIIE)</fullName>
    </submittedName>
</protein>
<dbReference type="PANTHER" id="PTHR43156">
    <property type="entry name" value="STAGE II SPORULATION PROTEIN E-RELATED"/>
    <property type="match status" value="1"/>
</dbReference>
<dbReference type="InterPro" id="IPR052016">
    <property type="entry name" value="Bact_Sigma-Reg"/>
</dbReference>